<dbReference type="PANTHER" id="PTHR32308:SF10">
    <property type="entry name" value="CITRATE LYASE SUBUNIT BETA"/>
    <property type="match status" value="1"/>
</dbReference>
<evidence type="ECO:0000256" key="3">
    <source>
        <dbReference type="ARBA" id="ARBA00022842"/>
    </source>
</evidence>
<dbReference type="AlphaFoldDB" id="V8G7R4"/>
<dbReference type="GO" id="GO:0000287">
    <property type="term" value="F:magnesium ion binding"/>
    <property type="evidence" value="ECO:0007669"/>
    <property type="project" value="TreeGrafter"/>
</dbReference>
<dbReference type="SUPFAM" id="SSF51621">
    <property type="entry name" value="Phosphoenolpyruvate/pyruvate domain"/>
    <property type="match status" value="1"/>
</dbReference>
<gene>
    <name evidence="5" type="ORF">V757_06005</name>
</gene>
<name>V8G7R4_9BURK</name>
<keyword evidence="6" id="KW-1185">Reference proteome</keyword>
<evidence type="ECO:0000256" key="2">
    <source>
        <dbReference type="ARBA" id="ARBA00022723"/>
    </source>
</evidence>
<comment type="cofactor">
    <cofactor evidence="1">
        <name>Mg(2+)</name>
        <dbReference type="ChEBI" id="CHEBI:18420"/>
    </cofactor>
</comment>
<evidence type="ECO:0000313" key="5">
    <source>
        <dbReference type="EMBL" id="ETD72146.1"/>
    </source>
</evidence>
<evidence type="ECO:0000256" key="1">
    <source>
        <dbReference type="ARBA" id="ARBA00001946"/>
    </source>
</evidence>
<dbReference type="GO" id="GO:0006107">
    <property type="term" value="P:oxaloacetate metabolic process"/>
    <property type="evidence" value="ECO:0007669"/>
    <property type="project" value="TreeGrafter"/>
</dbReference>
<proteinExistence type="predicted"/>
<accession>V8G7R4</accession>
<comment type="caution">
    <text evidence="5">The sequence shown here is derived from an EMBL/GenBank/DDBJ whole genome shotgun (WGS) entry which is preliminary data.</text>
</comment>
<dbReference type="Gene3D" id="3.20.20.60">
    <property type="entry name" value="Phosphoenolpyruvate-binding domains"/>
    <property type="match status" value="1"/>
</dbReference>
<evidence type="ECO:0000259" key="4">
    <source>
        <dbReference type="Pfam" id="PF03328"/>
    </source>
</evidence>
<dbReference type="InterPro" id="IPR040442">
    <property type="entry name" value="Pyrv_kinase-like_dom_sf"/>
</dbReference>
<dbReference type="PANTHER" id="PTHR32308">
    <property type="entry name" value="LYASE BETA SUBUNIT, PUTATIVE (AFU_ORTHOLOGUE AFUA_4G13030)-RELATED"/>
    <property type="match status" value="1"/>
</dbReference>
<organism evidence="5 6">
    <name type="scientific">Pelistega indica</name>
    <dbReference type="NCBI Taxonomy" id="1414851"/>
    <lineage>
        <taxon>Bacteria</taxon>
        <taxon>Pseudomonadati</taxon>
        <taxon>Pseudomonadota</taxon>
        <taxon>Betaproteobacteria</taxon>
        <taxon>Burkholderiales</taxon>
        <taxon>Alcaligenaceae</taxon>
        <taxon>Pelistega</taxon>
    </lineage>
</organism>
<dbReference type="PATRIC" id="fig|1414851.3.peg.1216"/>
<dbReference type="Proteomes" id="UP000018766">
    <property type="component" value="Unassembled WGS sequence"/>
</dbReference>
<dbReference type="Pfam" id="PF03328">
    <property type="entry name" value="HpcH_HpaI"/>
    <property type="match status" value="1"/>
</dbReference>
<protein>
    <submittedName>
        <fullName evidence="5">Host specificity protein</fullName>
    </submittedName>
</protein>
<keyword evidence="2" id="KW-0479">Metal-binding</keyword>
<dbReference type="EMBL" id="AYSV01000076">
    <property type="protein sequence ID" value="ETD72146.1"/>
    <property type="molecule type" value="Genomic_DNA"/>
</dbReference>
<dbReference type="InterPro" id="IPR005000">
    <property type="entry name" value="Aldolase/citrate-lyase_domain"/>
</dbReference>
<sequence length="182" mass="19586">MMLPKAENAEEITKVAALGKPVYPIIESAKGIVNMLEIAQVSGVARLSFGALDLGVDLNMDEGTEGSAFLLNQMRAQMVVNSHVAGIEAPLDGVYPDFKNLQGLQTSMQFAKSMGFAGALCIHPSQVDVIHKVFEPSEKEITWAQGVLAKAQETGLAAFSYEGKMVDMPVLAKAKQILRHVK</sequence>
<evidence type="ECO:0000313" key="6">
    <source>
        <dbReference type="Proteomes" id="UP000018766"/>
    </source>
</evidence>
<reference evidence="5 6" key="1">
    <citation type="submission" date="2013-11" db="EMBL/GenBank/DDBJ databases">
        <title>Genomic analysis of Pelistega sp. HM-7.</title>
        <authorList>
            <person name="Kumbhare S.V."/>
            <person name="Shetty S.A."/>
            <person name="Sharma O."/>
            <person name="Dhotre D.P."/>
        </authorList>
    </citation>
    <scope>NUCLEOTIDE SEQUENCE [LARGE SCALE GENOMIC DNA]</scope>
    <source>
        <strain evidence="5 6">HM-7</strain>
    </source>
</reference>
<feature type="domain" description="HpcH/HpaI aldolase/citrate lyase" evidence="4">
    <location>
        <begin position="24"/>
        <end position="124"/>
    </location>
</feature>
<dbReference type="GO" id="GO:0003824">
    <property type="term" value="F:catalytic activity"/>
    <property type="evidence" value="ECO:0007669"/>
    <property type="project" value="InterPro"/>
</dbReference>
<dbReference type="InterPro" id="IPR015813">
    <property type="entry name" value="Pyrv/PenolPyrv_kinase-like_dom"/>
</dbReference>
<keyword evidence="3" id="KW-0460">Magnesium</keyword>